<organism evidence="13 14">
    <name type="scientific">Eschrichtius robustus</name>
    <name type="common">California gray whale</name>
    <name type="synonym">Eschrichtius gibbosus</name>
    <dbReference type="NCBI Taxonomy" id="9764"/>
    <lineage>
        <taxon>Eukaryota</taxon>
        <taxon>Metazoa</taxon>
        <taxon>Chordata</taxon>
        <taxon>Craniata</taxon>
        <taxon>Vertebrata</taxon>
        <taxon>Euteleostomi</taxon>
        <taxon>Mammalia</taxon>
        <taxon>Eutheria</taxon>
        <taxon>Laurasiatheria</taxon>
        <taxon>Artiodactyla</taxon>
        <taxon>Whippomorpha</taxon>
        <taxon>Cetacea</taxon>
        <taxon>Mysticeti</taxon>
        <taxon>Eschrichtiidae</taxon>
        <taxon>Eschrichtius</taxon>
    </lineage>
</organism>
<evidence type="ECO:0000256" key="1">
    <source>
        <dbReference type="ARBA" id="ARBA00004114"/>
    </source>
</evidence>
<keyword evidence="4" id="KW-0963">Cytoplasm</keyword>
<feature type="coiled-coil region" evidence="11">
    <location>
        <begin position="375"/>
        <end position="402"/>
    </location>
</feature>
<evidence type="ECO:0000256" key="5">
    <source>
        <dbReference type="ARBA" id="ARBA00022737"/>
    </source>
</evidence>
<feature type="compositionally biased region" description="Polar residues" evidence="12">
    <location>
        <begin position="599"/>
        <end position="629"/>
    </location>
</feature>
<dbReference type="AlphaFoldDB" id="A0AB34GTV3"/>
<dbReference type="GO" id="GO:0042462">
    <property type="term" value="P:eye photoreceptor cell development"/>
    <property type="evidence" value="ECO:0007669"/>
    <property type="project" value="TreeGrafter"/>
</dbReference>
<keyword evidence="6 11" id="KW-0175">Coiled coil</keyword>
<evidence type="ECO:0000256" key="10">
    <source>
        <dbReference type="ARBA" id="ARBA00049959"/>
    </source>
</evidence>
<evidence type="ECO:0000256" key="2">
    <source>
        <dbReference type="ARBA" id="ARBA00010411"/>
    </source>
</evidence>
<comment type="subcellular location">
    <subcellularLocation>
        <location evidence="1">Cytoplasm</location>
        <location evidence="1">Cytoskeleton</location>
        <location evidence="1">Microtubule organizing center</location>
        <location evidence="1">Centrosome</location>
        <location evidence="1">Centriole</location>
    </subcellularLocation>
</comment>
<evidence type="ECO:0000256" key="9">
    <source>
        <dbReference type="ARBA" id="ARBA00031694"/>
    </source>
</evidence>
<evidence type="ECO:0000256" key="6">
    <source>
        <dbReference type="ARBA" id="ARBA00023054"/>
    </source>
</evidence>
<dbReference type="GO" id="GO:0032391">
    <property type="term" value="C:photoreceptor connecting cilium"/>
    <property type="evidence" value="ECO:0007669"/>
    <property type="project" value="TreeGrafter"/>
</dbReference>
<evidence type="ECO:0000256" key="4">
    <source>
        <dbReference type="ARBA" id="ARBA00022490"/>
    </source>
</evidence>
<keyword evidence="7" id="KW-0206">Cytoskeleton</keyword>
<dbReference type="Proteomes" id="UP001159641">
    <property type="component" value="Unassembled WGS sequence"/>
</dbReference>
<dbReference type="GO" id="GO:0005814">
    <property type="term" value="C:centriole"/>
    <property type="evidence" value="ECO:0007669"/>
    <property type="project" value="UniProtKB-SubCell"/>
</dbReference>
<reference evidence="13 14" key="1">
    <citation type="submission" date="2022-11" db="EMBL/GenBank/DDBJ databases">
        <title>Whole genome sequence of Eschrichtius robustus ER-17-0199.</title>
        <authorList>
            <person name="Bruniche-Olsen A."/>
            <person name="Black A.N."/>
            <person name="Fields C.J."/>
            <person name="Walden K."/>
            <person name="Dewoody J.A."/>
        </authorList>
    </citation>
    <scope>NUCLEOTIDE SEQUENCE [LARGE SCALE GENOMIC DNA]</scope>
    <source>
        <strain evidence="13">ER-17-0199</strain>
        <tissue evidence="13">Blubber</tissue>
    </source>
</reference>
<protein>
    <recommendedName>
        <fullName evidence="3">Centrosomal protein POC5</fullName>
    </recommendedName>
    <alternativeName>
        <fullName evidence="9">Protein of centriole 5</fullName>
    </alternativeName>
</protein>
<dbReference type="InterPro" id="IPR033351">
    <property type="entry name" value="POC5"/>
</dbReference>
<comment type="similarity">
    <text evidence="2">Belongs to the POC5 family.</text>
</comment>
<evidence type="ECO:0000256" key="12">
    <source>
        <dbReference type="SAM" id="MobiDB-lite"/>
    </source>
</evidence>
<evidence type="ECO:0000256" key="11">
    <source>
        <dbReference type="SAM" id="Coils"/>
    </source>
</evidence>
<comment type="caution">
    <text evidence="13">The sequence shown here is derived from an EMBL/GenBank/DDBJ whole genome shotgun (WGS) entry which is preliminary data.</text>
</comment>
<dbReference type="PANTHER" id="PTHR28618:SF1">
    <property type="entry name" value="CENTROSOMAL PROTEIN POC5"/>
    <property type="match status" value="1"/>
</dbReference>
<feature type="compositionally biased region" description="Low complexity" evidence="12">
    <location>
        <begin position="459"/>
        <end position="471"/>
    </location>
</feature>
<name>A0AB34GTV3_ESCRO</name>
<feature type="compositionally biased region" description="Basic and acidic residues" evidence="12">
    <location>
        <begin position="434"/>
        <end position="452"/>
    </location>
</feature>
<evidence type="ECO:0000313" key="13">
    <source>
        <dbReference type="EMBL" id="KAJ8781905.1"/>
    </source>
</evidence>
<sequence length="629" mass="69169">MGSRRAGSVVVAHGPSCSAACGIFPDQGSNPYKRSELYISWFLISWYLYRMSSDEEKCSPPVLHNDSDRGSSVSSDLQEEYEELLRYAIVTPNIESSASQPSHSKGEVVPDIRIPTIIDDILQNPAGNSPAVRETRMEVGKRCDLNISSHSKTDGSSPVLSPRKSPHLVMDFFSSNLLVDSPSPRSNASPVDAHEVVGTDFLISDENLQKMENVLDHWSSGLKTNVISELSKWRLNFIDWHRMEMKKEREKHAADIKQLCSQINSLKELQKTYEVSIGRKDEVISSLSHAIGKQKERIELMRTFFRWRISHVKSRQDVYESKLADQYFQRTLLKKVWRGWRAIVQKQWKEVVERACQARAEEVCVQISNDYEAKVAVLSGVLENAKAEIQRMQHEKEHFEDSMKKAFMRGVCALNLEAMTIFQNRGDTGTDFTNNKREECGPGVQGKEHSSHLDPSAPPMSSAAAVPPSPPAAALGATCTAAFPSAASITPAGAASTSAVHLPVSAPHGAASTATASATQEEMYGPRVVTSAQQKAGRTITARITGRCDFASKNRISSSLAIMGVSPPMSSVVVEKHHPVTVQTIPQATAAKYPRTIHPESSTSASRSLGTRSTHTQSLTSIQSIKVVD</sequence>
<evidence type="ECO:0000256" key="8">
    <source>
        <dbReference type="ARBA" id="ARBA00023306"/>
    </source>
</evidence>
<proteinExistence type="inferred from homology"/>
<gene>
    <name evidence="13" type="ORF">J1605_010653</name>
</gene>
<keyword evidence="8" id="KW-0131">Cell cycle</keyword>
<dbReference type="EMBL" id="JAIQCJ010002137">
    <property type="protein sequence ID" value="KAJ8781905.1"/>
    <property type="molecule type" value="Genomic_DNA"/>
</dbReference>
<keyword evidence="5" id="KW-0677">Repeat</keyword>
<evidence type="ECO:0000256" key="7">
    <source>
        <dbReference type="ARBA" id="ARBA00023212"/>
    </source>
</evidence>
<comment type="function">
    <text evidence="10">Essential for the assembly of the distal half of centrioles, required for centriole elongation. Acts as a negative regulator of centriole elongation.</text>
</comment>
<dbReference type="PANTHER" id="PTHR28618">
    <property type="entry name" value="CENTROSOMAL PROTEIN POC5"/>
    <property type="match status" value="1"/>
</dbReference>
<accession>A0AB34GTV3</accession>
<feature type="region of interest" description="Disordered" evidence="12">
    <location>
        <begin position="428"/>
        <end position="471"/>
    </location>
</feature>
<keyword evidence="14" id="KW-1185">Reference proteome</keyword>
<evidence type="ECO:0000256" key="3">
    <source>
        <dbReference type="ARBA" id="ARBA00014910"/>
    </source>
</evidence>
<evidence type="ECO:0000313" key="14">
    <source>
        <dbReference type="Proteomes" id="UP001159641"/>
    </source>
</evidence>
<feature type="region of interest" description="Disordered" evidence="12">
    <location>
        <begin position="590"/>
        <end position="629"/>
    </location>
</feature>